<dbReference type="GO" id="GO:0031578">
    <property type="term" value="P:mitotic spindle orientation checkpoint signaling"/>
    <property type="evidence" value="ECO:0007669"/>
    <property type="project" value="TreeGrafter"/>
</dbReference>
<evidence type="ECO:0000313" key="3">
    <source>
        <dbReference type="Proteomes" id="UP001377567"/>
    </source>
</evidence>
<dbReference type="Proteomes" id="UP001377567">
    <property type="component" value="Unassembled WGS sequence"/>
</dbReference>
<dbReference type="EMBL" id="BTGD01000003">
    <property type="protein sequence ID" value="GMM54418.1"/>
    <property type="molecule type" value="Genomic_DNA"/>
</dbReference>
<name>A0AAV5RUL6_MAUHU</name>
<dbReference type="GO" id="GO:0030473">
    <property type="term" value="P:nuclear migration along microtubule"/>
    <property type="evidence" value="ECO:0007669"/>
    <property type="project" value="TreeGrafter"/>
</dbReference>
<proteinExistence type="predicted"/>
<organism evidence="2 3">
    <name type="scientific">Maudiozyma humilis</name>
    <name type="common">Sour dough yeast</name>
    <name type="synonym">Kazachstania humilis</name>
    <dbReference type="NCBI Taxonomy" id="51915"/>
    <lineage>
        <taxon>Eukaryota</taxon>
        <taxon>Fungi</taxon>
        <taxon>Dikarya</taxon>
        <taxon>Ascomycota</taxon>
        <taxon>Saccharomycotina</taxon>
        <taxon>Saccharomycetes</taxon>
        <taxon>Saccharomycetales</taxon>
        <taxon>Saccharomycetaceae</taxon>
        <taxon>Maudiozyma</taxon>
    </lineage>
</organism>
<dbReference type="GO" id="GO:0051293">
    <property type="term" value="P:establishment of spindle localization"/>
    <property type="evidence" value="ECO:0007669"/>
    <property type="project" value="TreeGrafter"/>
</dbReference>
<feature type="region of interest" description="Disordered" evidence="1">
    <location>
        <begin position="442"/>
        <end position="462"/>
    </location>
</feature>
<dbReference type="Pfam" id="PF08580">
    <property type="entry name" value="KAR9"/>
    <property type="match status" value="1"/>
</dbReference>
<evidence type="ECO:0000256" key="1">
    <source>
        <dbReference type="SAM" id="MobiDB-lite"/>
    </source>
</evidence>
<sequence length="726" mass="83460">MISEDKAILDSAVGRITSVLSTLNEIKDVTDAFYDGITRLYDELYNMNKVLAEHLRLDVDNLLNDMANIASLRDIFVDVSAQFEKVEPTLCDLVDVLDRDDGHLDDNTMHMDTATVAQLIKECNEVTVSNKSMMKSIKDIVGTYLDFNEISENHLRTLDDIVKESLNQLFEIYEERNGSPIRHFPSFTLDKIVWLLSRDTSHDNLRDAKGRRVHSNQPHIEEEPKFPTFSEADMKIANKFLQLQRKIIPIDKSLIEILPQRMQLFDSRTFKYTDNLLVILNKKYDEVMINYNYLSKELRALKLELMDNRWNLIFDNLNRELSNRILYVRRNYEDLKSCKFSTLVQDKQKKKLDQDTRIISKTFNTIYKALEFSLLRTDIASETNNLAEEWIALRELTDEYMEGTPSLTEDNVLQIVNDNKLAAEAASNAKFASDLDLFKPPQLPRFDSRDENTTDEELESGNLTIESIANNLRQFSLASSTKKHETQKPSSMRKMTKPLIIPSITSSTSATTVSSDVLEGLNDNELDDIDASIDSTKTHPRKPRHDTMAATIKSNVTLNALEEPRGLEQGILLDSFHDNNSDFESDQESSRIEQPLKTLTRTRMQAEQRSASTEYRPSILSRESRAPSLPKAVDPQRARILENEKMRYYANKQSLIPRVCPQRQTNGEIALLPPLTTTVPHTPPKFVYRRTQLPDGSYNETLRESGRRRLRQPTLMSQLLTPIARR</sequence>
<reference evidence="2 3" key="1">
    <citation type="journal article" date="2023" name="Elife">
        <title>Identification of key yeast species and microbe-microbe interactions impacting larval growth of Drosophila in the wild.</title>
        <authorList>
            <person name="Mure A."/>
            <person name="Sugiura Y."/>
            <person name="Maeda R."/>
            <person name="Honda K."/>
            <person name="Sakurai N."/>
            <person name="Takahashi Y."/>
            <person name="Watada M."/>
            <person name="Katoh T."/>
            <person name="Gotoh A."/>
            <person name="Gotoh Y."/>
            <person name="Taniguchi I."/>
            <person name="Nakamura K."/>
            <person name="Hayashi T."/>
            <person name="Katayama T."/>
            <person name="Uemura T."/>
            <person name="Hattori Y."/>
        </authorList>
    </citation>
    <scope>NUCLEOTIDE SEQUENCE [LARGE SCALE GENOMIC DNA]</scope>
    <source>
        <strain evidence="2 3">KH-74</strain>
    </source>
</reference>
<keyword evidence="3" id="KW-1185">Reference proteome</keyword>
<dbReference type="GO" id="GO:0043332">
    <property type="term" value="C:mating projection tip"/>
    <property type="evidence" value="ECO:0007669"/>
    <property type="project" value="TreeGrafter"/>
</dbReference>
<evidence type="ECO:0000313" key="2">
    <source>
        <dbReference type="EMBL" id="GMM54418.1"/>
    </source>
</evidence>
<dbReference type="AlphaFoldDB" id="A0AAV5RUL6"/>
<dbReference type="GO" id="GO:0005938">
    <property type="term" value="C:cell cortex"/>
    <property type="evidence" value="ECO:0007669"/>
    <property type="project" value="TreeGrafter"/>
</dbReference>
<comment type="caution">
    <text evidence="2">The sequence shown here is derived from an EMBL/GenBank/DDBJ whole genome shotgun (WGS) entry which is preliminary data.</text>
</comment>
<dbReference type="GO" id="GO:0005816">
    <property type="term" value="C:spindle pole body"/>
    <property type="evidence" value="ECO:0007669"/>
    <property type="project" value="TreeGrafter"/>
</dbReference>
<protein>
    <submittedName>
        <fullName evidence="2">Kar9 protein</fullName>
    </submittedName>
</protein>
<accession>A0AAV5RUL6</accession>
<gene>
    <name evidence="2" type="ORF">DAKH74_010340</name>
</gene>
<dbReference type="InterPro" id="IPR013889">
    <property type="entry name" value="Karyogamy_KAR9"/>
</dbReference>
<dbReference type="PANTHER" id="PTHR37271:SF1">
    <property type="entry name" value="KARYOGAMY PROTEIN KAR9"/>
    <property type="match status" value="1"/>
</dbReference>
<dbReference type="PANTHER" id="PTHR37271">
    <property type="entry name" value="KARYOGAMY PROTEIN KAR9"/>
    <property type="match status" value="1"/>
</dbReference>